<dbReference type="EMBL" id="CAXAMM010041574">
    <property type="protein sequence ID" value="CAK9100147.1"/>
    <property type="molecule type" value="Genomic_DNA"/>
</dbReference>
<reference evidence="1 2" key="1">
    <citation type="submission" date="2024-02" db="EMBL/GenBank/DDBJ databases">
        <authorList>
            <person name="Chen Y."/>
            <person name="Shah S."/>
            <person name="Dougan E. K."/>
            <person name="Thang M."/>
            <person name="Chan C."/>
        </authorList>
    </citation>
    <scope>NUCLEOTIDE SEQUENCE [LARGE SCALE GENOMIC DNA]</scope>
</reference>
<name>A0ABP0RLR9_9DINO</name>
<organism evidence="1 2">
    <name type="scientific">Durusdinium trenchii</name>
    <dbReference type="NCBI Taxonomy" id="1381693"/>
    <lineage>
        <taxon>Eukaryota</taxon>
        <taxon>Sar</taxon>
        <taxon>Alveolata</taxon>
        <taxon>Dinophyceae</taxon>
        <taxon>Suessiales</taxon>
        <taxon>Symbiodiniaceae</taxon>
        <taxon>Durusdinium</taxon>
    </lineage>
</organism>
<sequence length="421" mass="46677">MSGSTRKRRTSGEGGPGAKVTKTAALTDLKVPVDALLKSYIKDFDQWHYAEAESLDATGGLILRPWMLNFAPEFGLRGYIEPVQSSALQKLQQFCTDPNKPGTEKIAVSAVKPEMLSTPPIPLDASAIHTCHGLLSPMSTFMVKGWSRCVAAVSLLLYSYESPEVLKAWSFAITNFASITLQSAAIRRKPNAFNLLRQLKIERRCGSLEPGKNLEVWESSNSFIEAYKIGQLEAKSAVNLLNFIPEKVVSRLSSLARMWSMQKFMSHEPIANGVLNIGHVTKSPALEVWEPFLANTEEVLMLLLDRLEGDYTALTPKMRKSYKQSDIDASVAIFHLDGLRKKTPTSPAFPFKALHFRQVEPDLWGSFFAGQSKVENYSTLRVTSVALLRTMFLLPPRSVFLLWQGDIAALLLHVLGMCAGV</sequence>
<dbReference type="Proteomes" id="UP001642464">
    <property type="component" value="Unassembled WGS sequence"/>
</dbReference>
<comment type="caution">
    <text evidence="1">The sequence shown here is derived from an EMBL/GenBank/DDBJ whole genome shotgun (WGS) entry which is preliminary data.</text>
</comment>
<keyword evidence="2" id="KW-1185">Reference proteome</keyword>
<accession>A0ABP0RLR9</accession>
<gene>
    <name evidence="1" type="ORF">SCF082_LOCUS46887</name>
</gene>
<evidence type="ECO:0000313" key="1">
    <source>
        <dbReference type="EMBL" id="CAK9100147.1"/>
    </source>
</evidence>
<evidence type="ECO:0000313" key="2">
    <source>
        <dbReference type="Proteomes" id="UP001642464"/>
    </source>
</evidence>
<protein>
    <submittedName>
        <fullName evidence="1">FO synthase subunit 1</fullName>
    </submittedName>
</protein>
<proteinExistence type="predicted"/>